<feature type="chain" id="PRO_5039057655" evidence="1">
    <location>
        <begin position="19"/>
        <end position="480"/>
    </location>
</feature>
<dbReference type="AlphaFoldDB" id="A0A263BRN6"/>
<reference evidence="2 3" key="2">
    <citation type="submission" date="2017-09" db="EMBL/GenBank/DDBJ databases">
        <title>Bacillus patelloidae sp. nov., isolated from the intestinal tract of a marine limpet.</title>
        <authorList>
            <person name="Liu R."/>
            <person name="Dong C."/>
            <person name="Shao Z."/>
        </authorList>
    </citation>
    <scope>NUCLEOTIDE SEQUENCE [LARGE SCALE GENOMIC DNA]</scope>
    <source>
        <strain evidence="2 3">SA5d-4</strain>
    </source>
</reference>
<evidence type="ECO:0000313" key="3">
    <source>
        <dbReference type="Proteomes" id="UP000217083"/>
    </source>
</evidence>
<reference evidence="3" key="1">
    <citation type="submission" date="2017-08" db="EMBL/GenBank/DDBJ databases">
        <authorList>
            <person name="Huang Z."/>
        </authorList>
    </citation>
    <scope>NUCLEOTIDE SEQUENCE [LARGE SCALE GENOMIC DNA]</scope>
    <source>
        <strain evidence="3">SA5d-4</strain>
    </source>
</reference>
<evidence type="ECO:0000313" key="2">
    <source>
        <dbReference type="EMBL" id="OZM56373.1"/>
    </source>
</evidence>
<comment type="caution">
    <text evidence="2">The sequence shown here is derived from an EMBL/GenBank/DDBJ whole genome shotgun (WGS) entry which is preliminary data.</text>
</comment>
<protein>
    <submittedName>
        <fullName evidence="2">Uncharacterized protein</fullName>
    </submittedName>
</protein>
<accession>A0A263BRN6</accession>
<evidence type="ECO:0000256" key="1">
    <source>
        <dbReference type="SAM" id="SignalP"/>
    </source>
</evidence>
<organism evidence="2 3">
    <name type="scientific">Lottiidibacillus patelloidae</name>
    <dbReference type="NCBI Taxonomy" id="2670334"/>
    <lineage>
        <taxon>Bacteria</taxon>
        <taxon>Bacillati</taxon>
        <taxon>Bacillota</taxon>
        <taxon>Bacilli</taxon>
        <taxon>Bacillales</taxon>
        <taxon>Bacillaceae</taxon>
        <taxon>Lottiidibacillus</taxon>
    </lineage>
</organism>
<gene>
    <name evidence="2" type="ORF">CIB95_11395</name>
</gene>
<dbReference type="RefSeq" id="WP_094925279.1">
    <property type="nucleotide sequence ID" value="NZ_NPIA01000006.1"/>
</dbReference>
<keyword evidence="1" id="KW-0732">Signal</keyword>
<feature type="signal peptide" evidence="1">
    <location>
        <begin position="1"/>
        <end position="18"/>
    </location>
</feature>
<name>A0A263BRN6_9BACI</name>
<dbReference type="Proteomes" id="UP000217083">
    <property type="component" value="Unassembled WGS sequence"/>
</dbReference>
<proteinExistence type="predicted"/>
<keyword evidence="3" id="KW-1185">Reference proteome</keyword>
<dbReference type="PROSITE" id="PS51257">
    <property type="entry name" value="PROKAR_LIPOPROTEIN"/>
    <property type="match status" value="1"/>
</dbReference>
<dbReference type="EMBL" id="NPIA01000006">
    <property type="protein sequence ID" value="OZM56373.1"/>
    <property type="molecule type" value="Genomic_DNA"/>
</dbReference>
<sequence length="480" mass="55542">MKKIMALLMILFALTACGNKEETTKEATKAAEKATLETVAEKAAQAMADTNVIQMKGNFTFTYNGDQILDYPIEQTVQLEPFIYHELHDQFPRVEYYVTDEDWYKTVGEHSEWQKDTRANADLEYNDDYFNKFMKKESASIAKLVEVKEQVTFEELEDSYKLTFSSADEAVLTTYVEGNTINDMFEIVAEYTINSIEEVLVINKETFMIDTRNYVINFDGKLTDYQDETAAMEVTVHLNEVNYALDSPLVIPELVMEQAKSNVNKRKGMELLKDAAAMLKSAESIRSESDIYVTMKANDDEQQFNFYTYIVQEYTPSFKSYLYFEDDEMYSETQYDEEVMYSSVGEQDYWDISETDPELIEYLSEDIANIVEKIELISDNVTLERSKDSYFVTITITKHTDSILQYLLETRDFTELISYLGTSPTVNFFEETYEIDKETGELYSIEGYFEFAAGDKTTTLESFSQLVINDVTADDFYVIE</sequence>